<dbReference type="InterPro" id="IPR008255">
    <property type="entry name" value="Pyr_nucl-diS_OxRdtase_2_AS"/>
</dbReference>
<dbReference type="PROSITE" id="PS00573">
    <property type="entry name" value="PYRIDINE_REDOX_2"/>
    <property type="match status" value="1"/>
</dbReference>
<dbReference type="AlphaFoldDB" id="A0A1F5IQW7"/>
<dbReference type="InterPro" id="IPR036188">
    <property type="entry name" value="FAD/NAD-bd_sf"/>
</dbReference>
<keyword evidence="2 6" id="KW-0274">FAD</keyword>
<organism evidence="9 10">
    <name type="scientific">Candidatus Daviesbacteria bacterium RIFCSPHIGHO2_01_FULL_41_23</name>
    <dbReference type="NCBI Taxonomy" id="1797764"/>
    <lineage>
        <taxon>Bacteria</taxon>
        <taxon>Candidatus Daviesiibacteriota</taxon>
    </lineage>
</organism>
<dbReference type="GO" id="GO:0019430">
    <property type="term" value="P:removal of superoxide radicals"/>
    <property type="evidence" value="ECO:0007669"/>
    <property type="project" value="UniProtKB-UniRule"/>
</dbReference>
<dbReference type="InterPro" id="IPR050097">
    <property type="entry name" value="Ferredoxin-NADP_redctase_2"/>
</dbReference>
<evidence type="ECO:0000313" key="10">
    <source>
        <dbReference type="Proteomes" id="UP000176336"/>
    </source>
</evidence>
<evidence type="ECO:0000256" key="5">
    <source>
        <dbReference type="ARBA" id="ARBA00023284"/>
    </source>
</evidence>
<keyword evidence="4" id="KW-1015">Disulfide bond</keyword>
<gene>
    <name evidence="9" type="ORF">A2871_04435</name>
</gene>
<comment type="cofactor">
    <cofactor evidence="7">
        <name>FAD</name>
        <dbReference type="ChEBI" id="CHEBI:57692"/>
    </cofactor>
    <text evidence="7">Binds 1 FAD per subunit.</text>
</comment>
<evidence type="ECO:0000256" key="7">
    <source>
        <dbReference type="RuleBase" id="RU003881"/>
    </source>
</evidence>
<dbReference type="Pfam" id="PF07992">
    <property type="entry name" value="Pyr_redox_2"/>
    <property type="match status" value="1"/>
</dbReference>
<comment type="similarity">
    <text evidence="6">Belongs to the class-II pyridine nucleotide-disulfide oxidoreductase family.</text>
</comment>
<keyword evidence="1 6" id="KW-0285">Flavoprotein</keyword>
<dbReference type="Proteomes" id="UP000176336">
    <property type="component" value="Unassembled WGS sequence"/>
</dbReference>
<evidence type="ECO:0000256" key="2">
    <source>
        <dbReference type="ARBA" id="ARBA00022827"/>
    </source>
</evidence>
<evidence type="ECO:0000256" key="4">
    <source>
        <dbReference type="ARBA" id="ARBA00023157"/>
    </source>
</evidence>
<dbReference type="PRINTS" id="PR00368">
    <property type="entry name" value="FADPNR"/>
</dbReference>
<evidence type="ECO:0000256" key="3">
    <source>
        <dbReference type="ARBA" id="ARBA00023002"/>
    </source>
</evidence>
<dbReference type="EC" id="1.8.1.9" evidence="6"/>
<dbReference type="InterPro" id="IPR005982">
    <property type="entry name" value="Thioredox_Rdtase"/>
</dbReference>
<keyword evidence="7" id="KW-0521">NADP</keyword>
<reference evidence="9 10" key="1">
    <citation type="journal article" date="2016" name="Nat. Commun.">
        <title>Thousands of microbial genomes shed light on interconnected biogeochemical processes in an aquifer system.</title>
        <authorList>
            <person name="Anantharaman K."/>
            <person name="Brown C.T."/>
            <person name="Hug L.A."/>
            <person name="Sharon I."/>
            <person name="Castelle C.J."/>
            <person name="Probst A.J."/>
            <person name="Thomas B.C."/>
            <person name="Singh A."/>
            <person name="Wilkins M.J."/>
            <person name="Karaoz U."/>
            <person name="Brodie E.L."/>
            <person name="Williams K.H."/>
            <person name="Hubbard S.S."/>
            <person name="Banfield J.F."/>
        </authorList>
    </citation>
    <scope>NUCLEOTIDE SEQUENCE [LARGE SCALE GENOMIC DNA]</scope>
</reference>
<dbReference type="NCBIfam" id="TIGR01292">
    <property type="entry name" value="TRX_reduct"/>
    <property type="match status" value="1"/>
</dbReference>
<name>A0A1F5IQW7_9BACT</name>
<sequence>MNRSQDEVEKLVIVGSGPAGLTAAIYAARGNLNPLVIAGREAGGQLTSTTDVDDFPGFENGVQGPELMGKMRKQAERFNTRFISEDVVSVDLKQKPFVVLTERSSLRTNSLIIATGASAQWLNLDSEQKFRGKGVSACAVCDGFFFKGKVVAVVGGGDTAMREANYLSKLCQQVIVIHRRDALRAQPALQELVKSKSNVEFVWNTEITEVLGQEKVTGVKIRNTQTGQISELAVDGLFVAIGHEPNTGFLKGELALDEKGYIVVTGETKTNIPGVFVAGDVADHKYRQAVTAAGAGCKAAFDVEEYLEKIELPTEGNGGV</sequence>
<evidence type="ECO:0000259" key="8">
    <source>
        <dbReference type="Pfam" id="PF07992"/>
    </source>
</evidence>
<dbReference type="Gene3D" id="3.50.50.60">
    <property type="entry name" value="FAD/NAD(P)-binding domain"/>
    <property type="match status" value="2"/>
</dbReference>
<dbReference type="InterPro" id="IPR023753">
    <property type="entry name" value="FAD/NAD-binding_dom"/>
</dbReference>
<proteinExistence type="inferred from homology"/>
<evidence type="ECO:0000256" key="1">
    <source>
        <dbReference type="ARBA" id="ARBA00022630"/>
    </source>
</evidence>
<dbReference type="PANTHER" id="PTHR48105">
    <property type="entry name" value="THIOREDOXIN REDUCTASE 1-RELATED-RELATED"/>
    <property type="match status" value="1"/>
</dbReference>
<dbReference type="SUPFAM" id="SSF51905">
    <property type="entry name" value="FAD/NAD(P)-binding domain"/>
    <property type="match status" value="1"/>
</dbReference>
<feature type="domain" description="FAD/NAD(P)-binding" evidence="8">
    <location>
        <begin position="10"/>
        <end position="296"/>
    </location>
</feature>
<comment type="caution">
    <text evidence="9">The sequence shown here is derived from an EMBL/GenBank/DDBJ whole genome shotgun (WGS) entry which is preliminary data.</text>
</comment>
<keyword evidence="3 6" id="KW-0560">Oxidoreductase</keyword>
<evidence type="ECO:0000256" key="6">
    <source>
        <dbReference type="RuleBase" id="RU003880"/>
    </source>
</evidence>
<evidence type="ECO:0000313" key="9">
    <source>
        <dbReference type="EMBL" id="OGE18710.1"/>
    </source>
</evidence>
<dbReference type="GO" id="GO:0004791">
    <property type="term" value="F:thioredoxin-disulfide reductase (NADPH) activity"/>
    <property type="evidence" value="ECO:0007669"/>
    <property type="project" value="UniProtKB-UniRule"/>
</dbReference>
<dbReference type="EMBL" id="MFCR01000011">
    <property type="protein sequence ID" value="OGE18710.1"/>
    <property type="molecule type" value="Genomic_DNA"/>
</dbReference>
<keyword evidence="5 6" id="KW-0676">Redox-active center</keyword>
<comment type="subunit">
    <text evidence="6">Homodimer.</text>
</comment>
<accession>A0A1F5IQW7</accession>
<dbReference type="PRINTS" id="PR00469">
    <property type="entry name" value="PNDRDTASEII"/>
</dbReference>
<protein>
    <recommendedName>
        <fullName evidence="6">Thioredoxin reductase</fullName>
        <ecNumber evidence="6">1.8.1.9</ecNumber>
    </recommendedName>
</protein>
<comment type="catalytic activity">
    <reaction evidence="6">
        <text>[thioredoxin]-dithiol + NADP(+) = [thioredoxin]-disulfide + NADPH + H(+)</text>
        <dbReference type="Rhea" id="RHEA:20345"/>
        <dbReference type="Rhea" id="RHEA-COMP:10698"/>
        <dbReference type="Rhea" id="RHEA-COMP:10700"/>
        <dbReference type="ChEBI" id="CHEBI:15378"/>
        <dbReference type="ChEBI" id="CHEBI:29950"/>
        <dbReference type="ChEBI" id="CHEBI:50058"/>
        <dbReference type="ChEBI" id="CHEBI:57783"/>
        <dbReference type="ChEBI" id="CHEBI:58349"/>
        <dbReference type="EC" id="1.8.1.9"/>
    </reaction>
</comment>
<dbReference type="GO" id="GO:0005737">
    <property type="term" value="C:cytoplasm"/>
    <property type="evidence" value="ECO:0007669"/>
    <property type="project" value="InterPro"/>
</dbReference>